<protein>
    <submittedName>
        <fullName evidence="2">Uncharacterized protein</fullName>
    </submittedName>
</protein>
<keyword evidence="3" id="KW-1185">Reference proteome</keyword>
<evidence type="ECO:0000256" key="1">
    <source>
        <dbReference type="SAM" id="Phobius"/>
    </source>
</evidence>
<sequence>MQIGEELQLRTVAKFEFLEGDEEPKGLLLLLGEVLQLIALHQLILDIQETKEAIAAHKIPGNLIRMEKVSMRLGLVALVLLGIMLAASQQAVDASSPTSAISYEGLYRKPEDRPKKGDPVMKARGCTEAMKCNG</sequence>
<proteinExistence type="predicted"/>
<dbReference type="EnsemblPlants" id="OMERI12G07810.1">
    <property type="protein sequence ID" value="OMERI12G07810.1"/>
    <property type="gene ID" value="OMERI12G07810"/>
</dbReference>
<dbReference type="AlphaFoldDB" id="A0A0E0FBY6"/>
<evidence type="ECO:0000313" key="2">
    <source>
        <dbReference type="EnsemblPlants" id="OMERI12G07810.1"/>
    </source>
</evidence>
<dbReference type="HOGENOM" id="CLU_1899518_0_0_1"/>
<dbReference type="Gramene" id="OMERI12G07810.1">
    <property type="protein sequence ID" value="OMERI12G07810.1"/>
    <property type="gene ID" value="OMERI12G07810"/>
</dbReference>
<keyword evidence="1" id="KW-1133">Transmembrane helix</keyword>
<organism evidence="2">
    <name type="scientific">Oryza meridionalis</name>
    <dbReference type="NCBI Taxonomy" id="40149"/>
    <lineage>
        <taxon>Eukaryota</taxon>
        <taxon>Viridiplantae</taxon>
        <taxon>Streptophyta</taxon>
        <taxon>Embryophyta</taxon>
        <taxon>Tracheophyta</taxon>
        <taxon>Spermatophyta</taxon>
        <taxon>Magnoliopsida</taxon>
        <taxon>Liliopsida</taxon>
        <taxon>Poales</taxon>
        <taxon>Poaceae</taxon>
        <taxon>BOP clade</taxon>
        <taxon>Oryzoideae</taxon>
        <taxon>Oryzeae</taxon>
        <taxon>Oryzinae</taxon>
        <taxon>Oryza</taxon>
    </lineage>
</organism>
<dbReference type="Proteomes" id="UP000008021">
    <property type="component" value="Chromosome 12"/>
</dbReference>
<keyword evidence="1" id="KW-0472">Membrane</keyword>
<feature type="transmembrane region" description="Helical" evidence="1">
    <location>
        <begin position="69"/>
        <end position="87"/>
    </location>
</feature>
<reference evidence="2" key="2">
    <citation type="submission" date="2018-05" db="EMBL/GenBank/DDBJ databases">
        <title>OmerRS3 (Oryza meridionalis Reference Sequence Version 3).</title>
        <authorList>
            <person name="Zhang J."/>
            <person name="Kudrna D."/>
            <person name="Lee S."/>
            <person name="Talag J."/>
            <person name="Welchert J."/>
            <person name="Wing R.A."/>
        </authorList>
    </citation>
    <scope>NUCLEOTIDE SEQUENCE [LARGE SCALE GENOMIC DNA]</scope>
    <source>
        <strain evidence="2">cv. OR44</strain>
    </source>
</reference>
<name>A0A0E0FBY6_9ORYZ</name>
<keyword evidence="1" id="KW-0812">Transmembrane</keyword>
<evidence type="ECO:0000313" key="3">
    <source>
        <dbReference type="Proteomes" id="UP000008021"/>
    </source>
</evidence>
<reference evidence="2" key="1">
    <citation type="submission" date="2015-04" db="UniProtKB">
        <authorList>
            <consortium name="EnsemblPlants"/>
        </authorList>
    </citation>
    <scope>IDENTIFICATION</scope>
</reference>
<accession>A0A0E0FBY6</accession>